<evidence type="ECO:0000259" key="16">
    <source>
        <dbReference type="Pfam" id="PF00275"/>
    </source>
</evidence>
<evidence type="ECO:0000256" key="6">
    <source>
        <dbReference type="ARBA" id="ARBA00022960"/>
    </source>
</evidence>
<evidence type="ECO:0000256" key="10">
    <source>
        <dbReference type="ARBA" id="ARBA00038367"/>
    </source>
</evidence>
<evidence type="ECO:0000256" key="15">
    <source>
        <dbReference type="ARBA" id="ARBA00047527"/>
    </source>
</evidence>
<evidence type="ECO:0000256" key="14">
    <source>
        <dbReference type="ARBA" id="ARBA00042842"/>
    </source>
</evidence>
<dbReference type="SUPFAM" id="SSF55205">
    <property type="entry name" value="EPT/RTPC-like"/>
    <property type="match status" value="1"/>
</dbReference>
<protein>
    <recommendedName>
        <fullName evidence="12">UDP-N-acetylglucosamine 1-carboxyvinyltransferase</fullName>
        <ecNumber evidence="11">2.5.1.7</ecNumber>
    </recommendedName>
    <alternativeName>
        <fullName evidence="13">Enoylpyruvate transferase</fullName>
    </alternativeName>
    <alternativeName>
        <fullName evidence="14">UDP-N-acetylglucosamine enolpyruvyl transferase</fullName>
    </alternativeName>
</protein>
<keyword evidence="8" id="KW-0131">Cell cycle</keyword>
<comment type="subcellular location">
    <subcellularLocation>
        <location evidence="1">Cytoplasm</location>
    </subcellularLocation>
</comment>
<name>A0A382D138_9ZZZZ</name>
<proteinExistence type="inferred from homology"/>
<sequence>KRVPDLRDTRTMISLLEIIGAEVNFEDGTLHIDTTKCDNPEAPYDLVKTMRASFYVLGPLLSRFGYAKVSMPGGCAWGPRPVNFHVDAMEQIGADIILEDGYIIAKGENLSGGDVLFEVSSVGATGNAVMAAVKASGRTTISNAAMEPEITCLCEFLNAMGASISGIGTNKLQIESVSEMKPVDTEIIPDRIETATFLIAGAMAGEKVEVEGAEPNHLQVVLKRLQKAGSELEVKKDSIIIKRKGRPRPISMETAVYPGFPTDVQAQWMALMSLADGNSTITDSIYHDRFTHIAELSRLGADIRLKHNVAEVKGKERLLGAPVMSTDIRASASLILAGLAAEGQTEISRIYHIDRGYEKIEEKFQSLGAEISRDSEQ</sequence>
<dbReference type="InterPro" id="IPR005750">
    <property type="entry name" value="UDP_GlcNAc_COvinyl_MurA"/>
</dbReference>
<evidence type="ECO:0000256" key="3">
    <source>
        <dbReference type="ARBA" id="ARBA00022490"/>
    </source>
</evidence>
<dbReference type="InterPro" id="IPR050068">
    <property type="entry name" value="MurA_subfamily"/>
</dbReference>
<dbReference type="GO" id="GO:0008360">
    <property type="term" value="P:regulation of cell shape"/>
    <property type="evidence" value="ECO:0007669"/>
    <property type="project" value="UniProtKB-KW"/>
</dbReference>
<dbReference type="InterPro" id="IPR036968">
    <property type="entry name" value="Enolpyruvate_Tfrase_sf"/>
</dbReference>
<feature type="non-terminal residue" evidence="17">
    <location>
        <position position="1"/>
    </location>
</feature>
<reference evidence="17" key="1">
    <citation type="submission" date="2018-05" db="EMBL/GenBank/DDBJ databases">
        <authorList>
            <person name="Lanie J.A."/>
            <person name="Ng W.-L."/>
            <person name="Kazmierczak K.M."/>
            <person name="Andrzejewski T.M."/>
            <person name="Davidsen T.M."/>
            <person name="Wayne K.J."/>
            <person name="Tettelin H."/>
            <person name="Glass J.I."/>
            <person name="Rusch D."/>
            <person name="Podicherti R."/>
            <person name="Tsui H.-C.T."/>
            <person name="Winkler M.E."/>
        </authorList>
    </citation>
    <scope>NUCLEOTIDE SEQUENCE</scope>
</reference>
<dbReference type="GO" id="GO:0009252">
    <property type="term" value="P:peptidoglycan biosynthetic process"/>
    <property type="evidence" value="ECO:0007669"/>
    <property type="project" value="UniProtKB-KW"/>
</dbReference>
<comment type="catalytic activity">
    <reaction evidence="15">
        <text>phosphoenolpyruvate + UDP-N-acetyl-alpha-D-glucosamine = UDP-N-acetyl-3-O-(1-carboxyvinyl)-alpha-D-glucosamine + phosphate</text>
        <dbReference type="Rhea" id="RHEA:18681"/>
        <dbReference type="ChEBI" id="CHEBI:43474"/>
        <dbReference type="ChEBI" id="CHEBI:57705"/>
        <dbReference type="ChEBI" id="CHEBI:58702"/>
        <dbReference type="ChEBI" id="CHEBI:68483"/>
        <dbReference type="EC" id="2.5.1.7"/>
    </reaction>
</comment>
<dbReference type="InterPro" id="IPR001986">
    <property type="entry name" value="Enolpyruvate_Tfrase_dom"/>
</dbReference>
<dbReference type="GO" id="GO:0019277">
    <property type="term" value="P:UDP-N-acetylgalactosamine biosynthetic process"/>
    <property type="evidence" value="ECO:0007669"/>
    <property type="project" value="InterPro"/>
</dbReference>
<dbReference type="GO" id="GO:0071555">
    <property type="term" value="P:cell wall organization"/>
    <property type="evidence" value="ECO:0007669"/>
    <property type="project" value="UniProtKB-KW"/>
</dbReference>
<dbReference type="CDD" id="cd01555">
    <property type="entry name" value="UdpNAET"/>
    <property type="match status" value="1"/>
</dbReference>
<evidence type="ECO:0000256" key="2">
    <source>
        <dbReference type="ARBA" id="ARBA00004752"/>
    </source>
</evidence>
<dbReference type="AlphaFoldDB" id="A0A382D138"/>
<keyword evidence="3" id="KW-0963">Cytoplasm</keyword>
<feature type="domain" description="Enolpyruvate transferase" evidence="16">
    <location>
        <begin position="3"/>
        <end position="363"/>
    </location>
</feature>
<dbReference type="PANTHER" id="PTHR43783">
    <property type="entry name" value="UDP-N-ACETYLGLUCOSAMINE 1-CARBOXYVINYLTRANSFERASE"/>
    <property type="match status" value="1"/>
</dbReference>
<comment type="pathway">
    <text evidence="2">Cell wall biogenesis; peptidoglycan biosynthesis.</text>
</comment>
<evidence type="ECO:0000256" key="12">
    <source>
        <dbReference type="ARBA" id="ARBA00039754"/>
    </source>
</evidence>
<comment type="similarity">
    <text evidence="10">Belongs to the EPSP synthase family. MurA subfamily.</text>
</comment>
<evidence type="ECO:0000256" key="4">
    <source>
        <dbReference type="ARBA" id="ARBA00022618"/>
    </source>
</evidence>
<keyword evidence="9" id="KW-0961">Cell wall biogenesis/degradation</keyword>
<accession>A0A382D138</accession>
<dbReference type="Pfam" id="PF00275">
    <property type="entry name" value="EPSP_synthase"/>
    <property type="match status" value="1"/>
</dbReference>
<dbReference type="GO" id="GO:0005737">
    <property type="term" value="C:cytoplasm"/>
    <property type="evidence" value="ECO:0007669"/>
    <property type="project" value="UniProtKB-SubCell"/>
</dbReference>
<dbReference type="EC" id="2.5.1.7" evidence="11"/>
<evidence type="ECO:0000256" key="9">
    <source>
        <dbReference type="ARBA" id="ARBA00023316"/>
    </source>
</evidence>
<keyword evidence="4" id="KW-0132">Cell division</keyword>
<dbReference type="NCBIfam" id="NF006873">
    <property type="entry name" value="PRK09369.1"/>
    <property type="match status" value="1"/>
</dbReference>
<keyword evidence="6" id="KW-0133">Cell shape</keyword>
<dbReference type="GO" id="GO:0051301">
    <property type="term" value="P:cell division"/>
    <property type="evidence" value="ECO:0007669"/>
    <property type="project" value="UniProtKB-KW"/>
</dbReference>
<organism evidence="17">
    <name type="scientific">marine metagenome</name>
    <dbReference type="NCBI Taxonomy" id="408172"/>
    <lineage>
        <taxon>unclassified sequences</taxon>
        <taxon>metagenomes</taxon>
        <taxon>ecological metagenomes</taxon>
    </lineage>
</organism>
<dbReference type="EMBL" id="UINC01036782">
    <property type="protein sequence ID" value="SVB31277.1"/>
    <property type="molecule type" value="Genomic_DNA"/>
</dbReference>
<keyword evidence="7" id="KW-0573">Peptidoglycan synthesis</keyword>
<dbReference type="GO" id="GO:0008760">
    <property type="term" value="F:UDP-N-acetylglucosamine 1-carboxyvinyltransferase activity"/>
    <property type="evidence" value="ECO:0007669"/>
    <property type="project" value="UniProtKB-EC"/>
</dbReference>
<dbReference type="NCBIfam" id="TIGR01072">
    <property type="entry name" value="murA"/>
    <property type="match status" value="1"/>
</dbReference>
<evidence type="ECO:0000256" key="13">
    <source>
        <dbReference type="ARBA" id="ARBA00042443"/>
    </source>
</evidence>
<dbReference type="Gene3D" id="3.65.10.10">
    <property type="entry name" value="Enolpyruvate transferase domain"/>
    <property type="match status" value="2"/>
</dbReference>
<evidence type="ECO:0000256" key="7">
    <source>
        <dbReference type="ARBA" id="ARBA00022984"/>
    </source>
</evidence>
<evidence type="ECO:0000256" key="5">
    <source>
        <dbReference type="ARBA" id="ARBA00022679"/>
    </source>
</evidence>
<gene>
    <name evidence="17" type="ORF">METZ01_LOCUS184131</name>
</gene>
<keyword evidence="5" id="KW-0808">Transferase</keyword>
<evidence type="ECO:0000256" key="8">
    <source>
        <dbReference type="ARBA" id="ARBA00023306"/>
    </source>
</evidence>
<evidence type="ECO:0000313" key="17">
    <source>
        <dbReference type="EMBL" id="SVB31277.1"/>
    </source>
</evidence>
<dbReference type="PANTHER" id="PTHR43783:SF1">
    <property type="entry name" value="UDP-N-ACETYLGLUCOSAMINE 1-CARBOXYVINYLTRANSFERASE"/>
    <property type="match status" value="1"/>
</dbReference>
<evidence type="ECO:0000256" key="1">
    <source>
        <dbReference type="ARBA" id="ARBA00004496"/>
    </source>
</evidence>
<evidence type="ECO:0000256" key="11">
    <source>
        <dbReference type="ARBA" id="ARBA00039108"/>
    </source>
</evidence>
<dbReference type="InterPro" id="IPR013792">
    <property type="entry name" value="RNA3'P_cycl/enolpyr_Trfase_a/b"/>
</dbReference>